<evidence type="ECO:0000256" key="7">
    <source>
        <dbReference type="ARBA" id="ARBA00023235"/>
    </source>
</evidence>
<dbReference type="InterPro" id="IPR035911">
    <property type="entry name" value="MurE/MurF_N"/>
</dbReference>
<feature type="modified residue" description="N6-(pyridoxal phosphate)lysine" evidence="8 9">
    <location>
        <position position="489"/>
    </location>
</feature>
<dbReference type="GO" id="GO:0030170">
    <property type="term" value="F:pyridoxal phosphate binding"/>
    <property type="evidence" value="ECO:0007669"/>
    <property type="project" value="UniProtKB-UniRule"/>
</dbReference>
<dbReference type="GO" id="GO:0008784">
    <property type="term" value="F:alanine racemase activity"/>
    <property type="evidence" value="ECO:0007669"/>
    <property type="project" value="UniProtKB-UniRule"/>
</dbReference>
<feature type="binding site" evidence="8 10">
    <location>
        <position position="587"/>
    </location>
    <ligand>
        <name>substrate</name>
    </ligand>
</feature>
<name>A0A9D9HVC1_9BACT</name>
<gene>
    <name evidence="12" type="ORF">IAA73_09880</name>
</gene>
<dbReference type="Gene3D" id="3.40.1190.10">
    <property type="entry name" value="Mur-like, catalytic domain"/>
    <property type="match status" value="1"/>
</dbReference>
<dbReference type="GO" id="GO:0030632">
    <property type="term" value="P:D-alanine biosynthetic process"/>
    <property type="evidence" value="ECO:0007669"/>
    <property type="project" value="UniProtKB-UniRule"/>
</dbReference>
<evidence type="ECO:0000259" key="11">
    <source>
        <dbReference type="SMART" id="SM01005"/>
    </source>
</evidence>
<dbReference type="EC" id="5.1.1.1" evidence="8"/>
<comment type="caution">
    <text evidence="12">The sequence shown here is derived from an EMBL/GenBank/DDBJ whole genome shotgun (WGS) entry which is preliminary data.</text>
</comment>
<dbReference type="SUPFAM" id="SSF50621">
    <property type="entry name" value="Alanine racemase C-terminal domain-like"/>
    <property type="match status" value="1"/>
</dbReference>
<dbReference type="Pfam" id="PF01168">
    <property type="entry name" value="Ala_racemase_N"/>
    <property type="match status" value="1"/>
</dbReference>
<dbReference type="Gene3D" id="3.20.20.10">
    <property type="entry name" value="Alanine racemase"/>
    <property type="match status" value="1"/>
</dbReference>
<dbReference type="SUPFAM" id="SSF63418">
    <property type="entry name" value="MurE/MurF N-terminal domain"/>
    <property type="match status" value="1"/>
</dbReference>
<dbReference type="HAMAP" id="MF_01201">
    <property type="entry name" value="Ala_racemase"/>
    <property type="match status" value="1"/>
</dbReference>
<evidence type="ECO:0000256" key="10">
    <source>
        <dbReference type="PIRSR" id="PIRSR600821-52"/>
    </source>
</evidence>
<evidence type="ECO:0000256" key="8">
    <source>
        <dbReference type="HAMAP-Rule" id="MF_01201"/>
    </source>
</evidence>
<dbReference type="GO" id="GO:0016881">
    <property type="term" value="F:acid-amino acid ligase activity"/>
    <property type="evidence" value="ECO:0007669"/>
    <property type="project" value="InterPro"/>
</dbReference>
<dbReference type="InterPro" id="IPR013221">
    <property type="entry name" value="Mur_ligase_cen"/>
</dbReference>
<proteinExistence type="inferred from homology"/>
<dbReference type="Pfam" id="PF08245">
    <property type="entry name" value="Mur_ligase_M"/>
    <property type="match status" value="1"/>
</dbReference>
<keyword evidence="6 8" id="KW-0663">Pyridoxal phosphate</keyword>
<dbReference type="InterPro" id="IPR036565">
    <property type="entry name" value="Mur-like_cat_sf"/>
</dbReference>
<protein>
    <recommendedName>
        <fullName evidence="8">Alanine racemase</fullName>
        <ecNumber evidence="8">5.1.1.1</ecNumber>
    </recommendedName>
</protein>
<reference evidence="12" key="1">
    <citation type="submission" date="2020-10" db="EMBL/GenBank/DDBJ databases">
        <authorList>
            <person name="Gilroy R."/>
        </authorList>
    </citation>
    <scope>NUCLEOTIDE SEQUENCE</scope>
    <source>
        <strain evidence="12">G3-3990</strain>
    </source>
</reference>
<dbReference type="Proteomes" id="UP000823641">
    <property type="component" value="Unassembled WGS sequence"/>
</dbReference>
<dbReference type="Gene3D" id="3.90.190.20">
    <property type="entry name" value="Mur ligase, C-terminal domain"/>
    <property type="match status" value="1"/>
</dbReference>
<feature type="active site" description="Proton acceptor; specific for D-alanine" evidence="8">
    <location>
        <position position="489"/>
    </location>
</feature>
<evidence type="ECO:0000256" key="9">
    <source>
        <dbReference type="PIRSR" id="PIRSR600821-50"/>
    </source>
</evidence>
<dbReference type="InterPro" id="IPR001608">
    <property type="entry name" value="Ala_racemase_N"/>
</dbReference>
<evidence type="ECO:0000256" key="1">
    <source>
        <dbReference type="ARBA" id="ARBA00000316"/>
    </source>
</evidence>
<feature type="binding site" evidence="8 10">
    <location>
        <position position="762"/>
    </location>
    <ligand>
        <name>substrate</name>
    </ligand>
</feature>
<dbReference type="AlphaFoldDB" id="A0A9D9HVC1"/>
<dbReference type="InterPro" id="IPR036615">
    <property type="entry name" value="Mur_ligase_C_dom_sf"/>
</dbReference>
<dbReference type="CDD" id="cd00430">
    <property type="entry name" value="PLPDE_III_AR"/>
    <property type="match status" value="1"/>
</dbReference>
<dbReference type="Gene3D" id="2.40.37.10">
    <property type="entry name" value="Lyase, Ornithine Decarboxylase, Chain A, domain 1"/>
    <property type="match status" value="1"/>
</dbReference>
<dbReference type="SUPFAM" id="SSF53623">
    <property type="entry name" value="MurD-like peptide ligases, catalytic domain"/>
    <property type="match status" value="1"/>
</dbReference>
<evidence type="ECO:0000256" key="6">
    <source>
        <dbReference type="ARBA" id="ARBA00022898"/>
    </source>
</evidence>
<dbReference type="FunFam" id="3.20.20.10:FF:000002">
    <property type="entry name" value="Alanine racemase"/>
    <property type="match status" value="1"/>
</dbReference>
<comment type="function">
    <text evidence="8">Catalyzes the interconversion of L-alanine and D-alanine. May also act on other amino acids.</text>
</comment>
<evidence type="ECO:0000256" key="2">
    <source>
        <dbReference type="ARBA" id="ARBA00001933"/>
    </source>
</evidence>
<dbReference type="SUPFAM" id="SSF51419">
    <property type="entry name" value="PLP-binding barrel"/>
    <property type="match status" value="1"/>
</dbReference>
<feature type="active site" description="Proton acceptor; specific for L-alanine" evidence="8">
    <location>
        <position position="713"/>
    </location>
</feature>
<keyword evidence="3 12" id="KW-0436">Ligase</keyword>
<evidence type="ECO:0000256" key="3">
    <source>
        <dbReference type="ARBA" id="ARBA00022598"/>
    </source>
</evidence>
<dbReference type="InterPro" id="IPR051046">
    <property type="entry name" value="MurCDEF_CellWall_CoF430Synth"/>
</dbReference>
<dbReference type="InterPro" id="IPR009006">
    <property type="entry name" value="Ala_racemase/Decarboxylase_C"/>
</dbReference>
<dbReference type="NCBIfam" id="TIGR00492">
    <property type="entry name" value="alr"/>
    <property type="match status" value="1"/>
</dbReference>
<comment type="similarity">
    <text evidence="8">Belongs to the alanine racemase family.</text>
</comment>
<evidence type="ECO:0000256" key="4">
    <source>
        <dbReference type="ARBA" id="ARBA00022741"/>
    </source>
</evidence>
<dbReference type="PANTHER" id="PTHR43024">
    <property type="entry name" value="UDP-N-ACETYLMURAMOYL-TRIPEPTIDE--D-ALANYL-D-ALANINE LIGASE"/>
    <property type="match status" value="1"/>
</dbReference>
<evidence type="ECO:0000313" key="12">
    <source>
        <dbReference type="EMBL" id="MBO8460628.1"/>
    </source>
</evidence>
<comment type="pathway">
    <text evidence="8">Amino-acid biosynthesis; D-alanine biosynthesis; D-alanine from L-alanine: step 1/1.</text>
</comment>
<dbReference type="PRINTS" id="PR00992">
    <property type="entry name" value="ALARACEMASE"/>
</dbReference>
<dbReference type="SMART" id="SM01005">
    <property type="entry name" value="Ala_racemase_C"/>
    <property type="match status" value="1"/>
</dbReference>
<dbReference type="InterPro" id="IPR000821">
    <property type="entry name" value="Ala_racemase"/>
</dbReference>
<feature type="domain" description="Alanine racemase C-terminal" evidence="11">
    <location>
        <begin position="692"/>
        <end position="816"/>
    </location>
</feature>
<evidence type="ECO:0000313" key="13">
    <source>
        <dbReference type="Proteomes" id="UP000823641"/>
    </source>
</evidence>
<dbReference type="SUPFAM" id="SSF53244">
    <property type="entry name" value="MurD-like peptide ligases, peptide-binding domain"/>
    <property type="match status" value="1"/>
</dbReference>
<organism evidence="12 13">
    <name type="scientific">Candidatus Gallipaludibacter merdavium</name>
    <dbReference type="NCBI Taxonomy" id="2840839"/>
    <lineage>
        <taxon>Bacteria</taxon>
        <taxon>Pseudomonadati</taxon>
        <taxon>Bacteroidota</taxon>
        <taxon>Bacteroidia</taxon>
        <taxon>Bacteroidales</taxon>
        <taxon>Candidatus Gallipaludibacter</taxon>
    </lineage>
</organism>
<dbReference type="GO" id="GO:0005524">
    <property type="term" value="F:ATP binding"/>
    <property type="evidence" value="ECO:0007669"/>
    <property type="project" value="UniProtKB-KW"/>
</dbReference>
<sequence length="818" mass="92823">MEIKQMASVIGVPGYEKDCREIKWLLTDSRSLSLPETSAFFAIETSRNDGHKYIPELYERGVRCFVISHDLPEAERMSDAAFLKVDDPTLALQQLAAWHRMEFDVPVIGITGSNGKTIVKEWLYQLLLPKYNVTRSPRSYNSQIGVPLSVWQMNAETQIALFEAGMSMPGEMERLQRVIRPTIGIFTNIGDAHQENFTSLEQKCREKMRLFEQVGLLIYSKDMSLIDKVAKEKNLPFLTWGLDKDADIRIVEKNSHENETEIIYAYKGHEGRYVIPFNDVAAVENSLHCLALLLYLGYTHTEIRQLMAKLKPIAMRLEVKQGIRGNMLINDSYNNDLLSLTIALDFLDWQAEANKLSRTVLLSDIMQSGLQEQELYQTVADMLLSRKVERLVAIGQNISHYRKCFREIPSVSFYPTTEQYIASTDYRSIKDSVVLLKGSRSFSFEQVSKHLEMIAHETVLEVNLSALVENFNYFRSKLKRGTKIMCMVKAFAYGSGAVEVARTLQHHGCDYLAVAVADEGAELRRAGIHIPIVVMDPEINALDVIIDNELEPEIYNMRMLKAFAHAVRMQGLSHYPVHIKIDSGMHRLGFEWPDMEELIRALQEDNTLTVQSVFSHLAGADEARFDNFTYEQIRRFTKCADALTAAFPYPIMRHILNSAGIERFTDYQFDMVRLGIGHYGFSAIPSVQLRNVCTLKTVILQIKDVAAGESVGYSRKAMLNENKRIAVLPIGYADGFDRRLGNGVGEVLINGKRCPVVGNVCMDLVMIDVTHVDAKEGDVAIIFGDELPIDELAQKLDSISYEILTSVSRRVKRVYYQE</sequence>
<keyword evidence="4" id="KW-0547">Nucleotide-binding</keyword>
<comment type="cofactor">
    <cofactor evidence="2 8 9">
        <name>pyridoxal 5'-phosphate</name>
        <dbReference type="ChEBI" id="CHEBI:597326"/>
    </cofactor>
</comment>
<dbReference type="InterPro" id="IPR011079">
    <property type="entry name" value="Ala_racemase_C"/>
</dbReference>
<keyword evidence="5" id="KW-0067">ATP-binding</keyword>
<dbReference type="InterPro" id="IPR029066">
    <property type="entry name" value="PLP-binding_barrel"/>
</dbReference>
<accession>A0A9D9HVC1</accession>
<dbReference type="Gene3D" id="3.40.1390.10">
    <property type="entry name" value="MurE/MurF, N-terminal domain"/>
    <property type="match status" value="1"/>
</dbReference>
<dbReference type="EMBL" id="JADIMG010000092">
    <property type="protein sequence ID" value="MBO8460628.1"/>
    <property type="molecule type" value="Genomic_DNA"/>
</dbReference>
<keyword evidence="7 8" id="KW-0413">Isomerase</keyword>
<dbReference type="PANTHER" id="PTHR43024:SF1">
    <property type="entry name" value="UDP-N-ACETYLMURAMOYL-TRIPEPTIDE--D-ALANYL-D-ALANINE LIGASE"/>
    <property type="match status" value="1"/>
</dbReference>
<evidence type="ECO:0000256" key="5">
    <source>
        <dbReference type="ARBA" id="ARBA00022840"/>
    </source>
</evidence>
<comment type="catalytic activity">
    <reaction evidence="1 8">
        <text>L-alanine = D-alanine</text>
        <dbReference type="Rhea" id="RHEA:20249"/>
        <dbReference type="ChEBI" id="CHEBI:57416"/>
        <dbReference type="ChEBI" id="CHEBI:57972"/>
        <dbReference type="EC" id="5.1.1.1"/>
    </reaction>
</comment>
<dbReference type="NCBIfam" id="NF008897">
    <property type="entry name" value="PRK11930.1"/>
    <property type="match status" value="1"/>
</dbReference>
<reference evidence="12" key="2">
    <citation type="journal article" date="2021" name="PeerJ">
        <title>Extensive microbial diversity within the chicken gut microbiome revealed by metagenomics and culture.</title>
        <authorList>
            <person name="Gilroy R."/>
            <person name="Ravi A."/>
            <person name="Getino M."/>
            <person name="Pursley I."/>
            <person name="Horton D.L."/>
            <person name="Alikhan N.F."/>
            <person name="Baker D."/>
            <person name="Gharbi K."/>
            <person name="Hall N."/>
            <person name="Watson M."/>
            <person name="Adriaenssens E.M."/>
            <person name="Foster-Nyarko E."/>
            <person name="Jarju S."/>
            <person name="Secka A."/>
            <person name="Antonio M."/>
            <person name="Oren A."/>
            <person name="Chaudhuri R.R."/>
            <person name="La Ragione R."/>
            <person name="Hildebrand F."/>
            <person name="Pallen M.J."/>
        </authorList>
    </citation>
    <scope>NUCLEOTIDE SEQUENCE</scope>
    <source>
        <strain evidence="12">G3-3990</strain>
    </source>
</reference>
<dbReference type="Pfam" id="PF00842">
    <property type="entry name" value="Ala_racemase_C"/>
    <property type="match status" value="1"/>
</dbReference>